<feature type="region of interest" description="Disordered" evidence="1">
    <location>
        <begin position="119"/>
        <end position="145"/>
    </location>
</feature>
<dbReference type="EMBL" id="GBIH01001344">
    <property type="protein sequence ID" value="JAC93366.1"/>
    <property type="molecule type" value="mRNA"/>
</dbReference>
<protein>
    <submittedName>
        <fullName evidence="3">Putative secreted protein</fullName>
    </submittedName>
</protein>
<evidence type="ECO:0000256" key="1">
    <source>
        <dbReference type="SAM" id="MobiDB-lite"/>
    </source>
</evidence>
<organism evidence="3">
    <name type="scientific">Ixodes ricinus</name>
    <name type="common">Common tick</name>
    <name type="synonym">Acarus ricinus</name>
    <dbReference type="NCBI Taxonomy" id="34613"/>
    <lineage>
        <taxon>Eukaryota</taxon>
        <taxon>Metazoa</taxon>
        <taxon>Ecdysozoa</taxon>
        <taxon>Arthropoda</taxon>
        <taxon>Chelicerata</taxon>
        <taxon>Arachnida</taxon>
        <taxon>Acari</taxon>
        <taxon>Parasitiformes</taxon>
        <taxon>Ixodida</taxon>
        <taxon>Ixodoidea</taxon>
        <taxon>Ixodidae</taxon>
        <taxon>Ixodinae</taxon>
        <taxon>Ixodes</taxon>
    </lineage>
</organism>
<name>A0A090X9G8_IXORI</name>
<feature type="compositionally biased region" description="Basic and acidic residues" evidence="1">
    <location>
        <begin position="126"/>
        <end position="137"/>
    </location>
</feature>
<feature type="signal peptide" evidence="2">
    <location>
        <begin position="1"/>
        <end position="21"/>
    </location>
</feature>
<evidence type="ECO:0000313" key="3">
    <source>
        <dbReference type="EMBL" id="JAC93366.1"/>
    </source>
</evidence>
<evidence type="ECO:0000256" key="2">
    <source>
        <dbReference type="SAM" id="SignalP"/>
    </source>
</evidence>
<accession>A0A090X9G8</accession>
<reference evidence="3" key="1">
    <citation type="journal article" date="2015" name="PLoS Negl. Trop. Dis.">
        <title>Deep Sequencing Analysis of the Ixodes ricinus Haemocytome.</title>
        <authorList>
            <person name="Kotsyfakis M."/>
            <person name="Kopacek P."/>
            <person name="Franta Z."/>
            <person name="Pedra J.H."/>
            <person name="Ribeiro J.M."/>
        </authorList>
    </citation>
    <scope>NUCLEOTIDE SEQUENCE</scope>
</reference>
<sequence>MLLLKLTLVVLISVIGERALCTDSNPAPLAKENEKAPDTLPQVSLINNTDPNGCRYQVLPWFSDDGMDGGFLTVQCTKSCPKEIQETDADGNPCIVHWNFLGSSTDTIRVLVGECKTGSCSPGRSPEYRDITLGEKGSEEEEEEK</sequence>
<proteinExistence type="evidence at transcript level"/>
<feature type="chain" id="PRO_5001868996" evidence="2">
    <location>
        <begin position="22"/>
        <end position="145"/>
    </location>
</feature>
<keyword evidence="2" id="KW-0732">Signal</keyword>
<dbReference type="AlphaFoldDB" id="A0A090X9G8"/>